<dbReference type="Pfam" id="PF10853">
    <property type="entry name" value="DUF2650"/>
    <property type="match status" value="1"/>
</dbReference>
<dbReference type="Proteomes" id="UP000492821">
    <property type="component" value="Unassembled WGS sequence"/>
</dbReference>
<dbReference type="PANTHER" id="PTHR34149">
    <property type="entry name" value="PROTEIN CBG11905-RELATED"/>
    <property type="match status" value="1"/>
</dbReference>
<name>A0A7E4VCC5_PANRE</name>
<evidence type="ECO:0000256" key="1">
    <source>
        <dbReference type="SAM" id="Phobius"/>
    </source>
</evidence>
<sequence length="158" mass="17877">MSDKLPVQNHNPRDVIITNAAQAEDILTPHDNEAAIREQIFRETDVFCLMPTRVRCLCVFLTMLLVISIISAIANSIKSAKSKSVSFCKADWQPFGPDVVCPKETMFCYYECCPSLKDLQIPYCCAQIKIWLIIAIISVTLSSALGIFYTVLRYFIRC</sequence>
<feature type="transmembrane region" description="Helical" evidence="1">
    <location>
        <begin position="57"/>
        <end position="77"/>
    </location>
</feature>
<dbReference type="WBParaSite" id="Pan_g19251.t1">
    <property type="protein sequence ID" value="Pan_g19251.t1"/>
    <property type="gene ID" value="Pan_g19251"/>
</dbReference>
<proteinExistence type="predicted"/>
<reference evidence="2" key="1">
    <citation type="journal article" date="2013" name="Genetics">
        <title>The draft genome and transcriptome of Panagrellus redivivus are shaped by the harsh demands of a free-living lifestyle.</title>
        <authorList>
            <person name="Srinivasan J."/>
            <person name="Dillman A.R."/>
            <person name="Macchietto M.G."/>
            <person name="Heikkinen L."/>
            <person name="Lakso M."/>
            <person name="Fracchia K.M."/>
            <person name="Antoshechkin I."/>
            <person name="Mortazavi A."/>
            <person name="Wong G."/>
            <person name="Sternberg P.W."/>
        </authorList>
    </citation>
    <scope>NUCLEOTIDE SEQUENCE [LARGE SCALE GENOMIC DNA]</scope>
    <source>
        <strain evidence="2">MT8872</strain>
    </source>
</reference>
<keyword evidence="1" id="KW-0472">Membrane</keyword>
<reference evidence="3" key="2">
    <citation type="submission" date="2020-10" db="UniProtKB">
        <authorList>
            <consortium name="WormBaseParasite"/>
        </authorList>
    </citation>
    <scope>IDENTIFICATION</scope>
</reference>
<keyword evidence="2" id="KW-1185">Reference proteome</keyword>
<protein>
    <submittedName>
        <fullName evidence="3">Uncharacterized protein</fullName>
    </submittedName>
</protein>
<keyword evidence="1" id="KW-0812">Transmembrane</keyword>
<dbReference type="PANTHER" id="PTHR34149:SF12">
    <property type="entry name" value="MEMBRANE PROTEIN UL56"/>
    <property type="match status" value="1"/>
</dbReference>
<keyword evidence="1" id="KW-1133">Transmembrane helix</keyword>
<accession>A0A7E4VCC5</accession>
<feature type="transmembrane region" description="Helical" evidence="1">
    <location>
        <begin position="130"/>
        <end position="152"/>
    </location>
</feature>
<dbReference type="AlphaFoldDB" id="A0A7E4VCC5"/>
<evidence type="ECO:0000313" key="2">
    <source>
        <dbReference type="Proteomes" id="UP000492821"/>
    </source>
</evidence>
<organism evidence="2 3">
    <name type="scientific">Panagrellus redivivus</name>
    <name type="common">Microworm</name>
    <dbReference type="NCBI Taxonomy" id="6233"/>
    <lineage>
        <taxon>Eukaryota</taxon>
        <taxon>Metazoa</taxon>
        <taxon>Ecdysozoa</taxon>
        <taxon>Nematoda</taxon>
        <taxon>Chromadorea</taxon>
        <taxon>Rhabditida</taxon>
        <taxon>Tylenchina</taxon>
        <taxon>Panagrolaimomorpha</taxon>
        <taxon>Panagrolaimoidea</taxon>
        <taxon>Panagrolaimidae</taxon>
        <taxon>Panagrellus</taxon>
    </lineage>
</organism>
<evidence type="ECO:0000313" key="3">
    <source>
        <dbReference type="WBParaSite" id="Pan_g19251.t1"/>
    </source>
</evidence>
<dbReference type="InterPro" id="IPR022559">
    <property type="entry name" value="SUP-1-like"/>
</dbReference>